<dbReference type="Pfam" id="PF00135">
    <property type="entry name" value="COesterase"/>
    <property type="match status" value="1"/>
</dbReference>
<reference evidence="4 5" key="1">
    <citation type="submission" date="2016-09" db="EMBL/GenBank/DDBJ databases">
        <title>Streptomyces rubrolavendulae MJM4426 Genome sequencing and assembly.</title>
        <authorList>
            <person name="Kim J.-G."/>
        </authorList>
    </citation>
    <scope>NUCLEOTIDE SEQUENCE [LARGE SCALE GENOMIC DNA]</scope>
    <source>
        <strain evidence="4 5">MJM4426</strain>
    </source>
</reference>
<evidence type="ECO:0000256" key="1">
    <source>
        <dbReference type="SAM" id="MobiDB-lite"/>
    </source>
</evidence>
<dbReference type="KEGG" id="srn:A4G23_00198"/>
<evidence type="ECO:0000313" key="4">
    <source>
        <dbReference type="EMBL" id="AOT57411.1"/>
    </source>
</evidence>
<dbReference type="STRING" id="285473.A4G23_00198"/>
<dbReference type="RefSeq" id="WP_237282113.1">
    <property type="nucleotide sequence ID" value="NZ_CP017316.1"/>
</dbReference>
<dbReference type="GO" id="GO:0016787">
    <property type="term" value="F:hydrolase activity"/>
    <property type="evidence" value="ECO:0007669"/>
    <property type="project" value="UniProtKB-KW"/>
</dbReference>
<keyword evidence="4" id="KW-0378">Hydrolase</keyword>
<accession>A0A1D8FW36</accession>
<feature type="compositionally biased region" description="Low complexity" evidence="1">
    <location>
        <begin position="29"/>
        <end position="45"/>
    </location>
</feature>
<dbReference type="PANTHER" id="PTHR11559">
    <property type="entry name" value="CARBOXYLESTERASE"/>
    <property type="match status" value="1"/>
</dbReference>
<proteinExistence type="predicted"/>
<dbReference type="EMBL" id="CP017316">
    <property type="protein sequence ID" value="AOT57411.1"/>
    <property type="molecule type" value="Genomic_DNA"/>
</dbReference>
<evidence type="ECO:0000313" key="5">
    <source>
        <dbReference type="Proteomes" id="UP000095349"/>
    </source>
</evidence>
<dbReference type="InterPro" id="IPR029058">
    <property type="entry name" value="AB_hydrolase_fold"/>
</dbReference>
<feature type="domain" description="Carboxylesterase type B" evidence="3">
    <location>
        <begin position="86"/>
        <end position="559"/>
    </location>
</feature>
<gene>
    <name evidence="4" type="primary">pnbA</name>
    <name evidence="4" type="ORF">A4G23_00198</name>
</gene>
<sequence>MRAGREGGSAARWRTVAAAATLAAVLTAASAAQGPAGAPDGSAPDRPAPDRPAPQGAAPDRPAPDRTAPDRAVTGAPYGGTGFAGEVVRTETGPVRGVRSGEHTLFLGIPYAAPPKGAYRWTPPRPAARWSGVRDATKPGPLCPQVPSSYAPIASEEEDCLVLNVTTPPGSARRPAPVLVWIHGDGAVGGGAFFDGRRLAAQGLVVVTVNYRMGVFGGLALPGLEGSGTFGLQDQQAALAWVRRNAAAFGGDPGNVTVAGVSFGAAAIAGHLTSPGARNLFDRAVMASGEGMLDMPAGAMGPGVPGYPWYVWRTDREMRGITTEMTAPLGCAHRDPARTLGCLRALPVKRILEVPHIMNAFQAFGYGTPALPELPAGALREGRFHRVPVLSGATRDEHRTFVGMLYDAVGKPMTEDGYREALRTAFGRNAERVRAAYPSDAFPSPGLAWATVVTDRMWARGTEAQNRALGRHVPTYAYEFADRDAPMFLPLPGGFDFGAYHAGDLSYLFEDEKAEPLFTPAQRELAATMTAYWAAFARSGDPNAPGLPRWTPYRPGDRPPYTQSLAPDRIGPVDYHREHRLGFWSRLP</sequence>
<dbReference type="InterPro" id="IPR050309">
    <property type="entry name" value="Type-B_Carboxylest/Lipase"/>
</dbReference>
<dbReference type="SUPFAM" id="SSF53474">
    <property type="entry name" value="alpha/beta-Hydrolases"/>
    <property type="match status" value="1"/>
</dbReference>
<dbReference type="PATRIC" id="fig|285473.5.peg.219"/>
<protein>
    <submittedName>
        <fullName evidence="4">Para-nitrobenzyl esterase</fullName>
        <ecNumber evidence="4">3.1.1.-</ecNumber>
    </submittedName>
</protein>
<name>A0A1D8FW36_9ACTN</name>
<feature type="chain" id="PRO_5009106956" evidence="2">
    <location>
        <begin position="32"/>
        <end position="588"/>
    </location>
</feature>
<dbReference type="AlphaFoldDB" id="A0A1D8FW36"/>
<evidence type="ECO:0000259" key="3">
    <source>
        <dbReference type="Pfam" id="PF00135"/>
    </source>
</evidence>
<dbReference type="EC" id="3.1.1.-" evidence="4"/>
<feature type="region of interest" description="Disordered" evidence="1">
    <location>
        <begin position="546"/>
        <end position="570"/>
    </location>
</feature>
<organism evidence="4 5">
    <name type="scientific">Streptomyces rubrolavendulae</name>
    <dbReference type="NCBI Taxonomy" id="285473"/>
    <lineage>
        <taxon>Bacteria</taxon>
        <taxon>Bacillati</taxon>
        <taxon>Actinomycetota</taxon>
        <taxon>Actinomycetes</taxon>
        <taxon>Kitasatosporales</taxon>
        <taxon>Streptomycetaceae</taxon>
        <taxon>Streptomyces</taxon>
    </lineage>
</organism>
<dbReference type="InterPro" id="IPR002018">
    <property type="entry name" value="CarbesteraseB"/>
</dbReference>
<dbReference type="Proteomes" id="UP000095349">
    <property type="component" value="Chromosome"/>
</dbReference>
<keyword evidence="2" id="KW-0732">Signal</keyword>
<keyword evidence="5" id="KW-1185">Reference proteome</keyword>
<evidence type="ECO:0000256" key="2">
    <source>
        <dbReference type="SAM" id="SignalP"/>
    </source>
</evidence>
<dbReference type="Gene3D" id="3.40.50.1820">
    <property type="entry name" value="alpha/beta hydrolase"/>
    <property type="match status" value="1"/>
</dbReference>
<feature type="region of interest" description="Disordered" evidence="1">
    <location>
        <begin position="29"/>
        <end position="87"/>
    </location>
</feature>
<feature type="signal peptide" evidence="2">
    <location>
        <begin position="1"/>
        <end position="31"/>
    </location>
</feature>